<sequence length="123" mass="13498">MKTGLFVLGHGSQAQEADEIFSNIVEMVMNITTFDLVGLGSLQISKPSFEEGIEDLVHRGAEHIVIVPMFIFQGNHVKYDIPEALEKIQAQYPAVKFTMAKHIGADARIASIIEERAKVAMAG</sequence>
<keyword evidence="2" id="KW-0456">Lyase</keyword>
<proteinExistence type="predicted"/>
<dbReference type="CDD" id="cd03416">
    <property type="entry name" value="CbiX_SirB_N"/>
    <property type="match status" value="1"/>
</dbReference>
<dbReference type="InterPro" id="IPR002762">
    <property type="entry name" value="CbiX-like"/>
</dbReference>
<dbReference type="AlphaFoldDB" id="A0A1M6PMJ1"/>
<protein>
    <submittedName>
        <fullName evidence="3">CbiX protein</fullName>
    </submittedName>
</protein>
<reference evidence="4" key="1">
    <citation type="submission" date="2016-11" db="EMBL/GenBank/DDBJ databases">
        <authorList>
            <person name="Varghese N."/>
            <person name="Submissions S."/>
        </authorList>
    </citation>
    <scope>NUCLEOTIDE SEQUENCE [LARGE SCALE GENOMIC DNA]</scope>
    <source>
        <strain evidence="4">DSM 17957</strain>
    </source>
</reference>
<dbReference type="GO" id="GO:0016829">
    <property type="term" value="F:lyase activity"/>
    <property type="evidence" value="ECO:0007669"/>
    <property type="project" value="UniProtKB-KW"/>
</dbReference>
<evidence type="ECO:0000313" key="3">
    <source>
        <dbReference type="EMBL" id="SHK09175.1"/>
    </source>
</evidence>
<dbReference type="GO" id="GO:0046872">
    <property type="term" value="F:metal ion binding"/>
    <property type="evidence" value="ECO:0007669"/>
    <property type="project" value="UniProtKB-KW"/>
</dbReference>
<gene>
    <name evidence="3" type="ORF">SAMN02745975_03622</name>
</gene>
<dbReference type="InterPro" id="IPR050963">
    <property type="entry name" value="Sirohydro_Cobaltochel/CbiX"/>
</dbReference>
<evidence type="ECO:0000313" key="4">
    <source>
        <dbReference type="Proteomes" id="UP000184536"/>
    </source>
</evidence>
<dbReference type="SUPFAM" id="SSF53800">
    <property type="entry name" value="Chelatase"/>
    <property type="match status" value="1"/>
</dbReference>
<dbReference type="Gene3D" id="3.40.50.1400">
    <property type="match status" value="1"/>
</dbReference>
<accession>A0A1M6PMJ1</accession>
<evidence type="ECO:0000256" key="2">
    <source>
        <dbReference type="ARBA" id="ARBA00023239"/>
    </source>
</evidence>
<dbReference type="PANTHER" id="PTHR33542:SF3">
    <property type="entry name" value="SIROHYDROCHLORIN FERROCHELATASE, CHLOROPLASTIC"/>
    <property type="match status" value="1"/>
</dbReference>
<dbReference type="STRING" id="1121919.SAMN02745975_03622"/>
<keyword evidence="4" id="KW-1185">Reference proteome</keyword>
<dbReference type="PANTHER" id="PTHR33542">
    <property type="entry name" value="SIROHYDROCHLORIN FERROCHELATASE, CHLOROPLASTIC"/>
    <property type="match status" value="1"/>
</dbReference>
<name>A0A1M6PMJ1_9FIRM</name>
<dbReference type="Proteomes" id="UP000184536">
    <property type="component" value="Unassembled WGS sequence"/>
</dbReference>
<evidence type="ECO:0000256" key="1">
    <source>
        <dbReference type="ARBA" id="ARBA00022723"/>
    </source>
</evidence>
<organism evidence="3 4">
    <name type="scientific">Geosporobacter subterraneus DSM 17957</name>
    <dbReference type="NCBI Taxonomy" id="1121919"/>
    <lineage>
        <taxon>Bacteria</taxon>
        <taxon>Bacillati</taxon>
        <taxon>Bacillota</taxon>
        <taxon>Clostridia</taxon>
        <taxon>Peptostreptococcales</taxon>
        <taxon>Thermotaleaceae</taxon>
        <taxon>Geosporobacter</taxon>
    </lineage>
</organism>
<dbReference type="OrthoDB" id="9797895at2"/>
<keyword evidence="1" id="KW-0479">Metal-binding</keyword>
<dbReference type="Pfam" id="PF01903">
    <property type="entry name" value="CbiX"/>
    <property type="match status" value="1"/>
</dbReference>
<dbReference type="EMBL" id="FQZV01000072">
    <property type="protein sequence ID" value="SHK09175.1"/>
    <property type="molecule type" value="Genomic_DNA"/>
</dbReference>